<evidence type="ECO:0000256" key="5">
    <source>
        <dbReference type="ARBA" id="ARBA00047658"/>
    </source>
</evidence>
<dbReference type="GO" id="GO:0005968">
    <property type="term" value="C:Rab-protein geranylgeranyltransferase complex"/>
    <property type="evidence" value="ECO:0007669"/>
    <property type="project" value="TreeGrafter"/>
</dbReference>
<dbReference type="GO" id="GO:0097354">
    <property type="term" value="P:prenylation"/>
    <property type="evidence" value="ECO:0007669"/>
    <property type="project" value="UniProtKB-UniRule"/>
</dbReference>
<comment type="similarity">
    <text evidence="1 6">Belongs to the protein prenyltransferase subunit alpha family.</text>
</comment>
<dbReference type="PANTHER" id="PTHR11129:SF2">
    <property type="entry name" value="GERANYLGERANYL TRANSFERASE TYPE-2 SUBUNIT ALPHA"/>
    <property type="match status" value="1"/>
</dbReference>
<keyword evidence="3 6" id="KW-0808">Transferase</keyword>
<evidence type="ECO:0000313" key="7">
    <source>
        <dbReference type="EMBL" id="VFU39367.1"/>
    </source>
</evidence>
<protein>
    <recommendedName>
        <fullName evidence="6">Geranylgeranyl transferase type-2 subunit alpha</fullName>
        <ecNumber evidence="6">2.5.1.60</ecNumber>
    </recommendedName>
    <alternativeName>
        <fullName evidence="6">Geranylgeranyl transferase type II subunit alpha</fullName>
    </alternativeName>
</protein>
<organism evidence="7">
    <name type="scientific">Salix viminalis</name>
    <name type="common">Common osier</name>
    <name type="synonym">Basket willow</name>
    <dbReference type="NCBI Taxonomy" id="40686"/>
    <lineage>
        <taxon>Eukaryota</taxon>
        <taxon>Viridiplantae</taxon>
        <taxon>Streptophyta</taxon>
        <taxon>Embryophyta</taxon>
        <taxon>Tracheophyta</taxon>
        <taxon>Spermatophyta</taxon>
        <taxon>Magnoliopsida</taxon>
        <taxon>eudicotyledons</taxon>
        <taxon>Gunneridae</taxon>
        <taxon>Pentapetalae</taxon>
        <taxon>rosids</taxon>
        <taxon>fabids</taxon>
        <taxon>Malpighiales</taxon>
        <taxon>Salicaceae</taxon>
        <taxon>Saliceae</taxon>
        <taxon>Salix</taxon>
    </lineage>
</organism>
<gene>
    <name evidence="7" type="ORF">SVIM_LOCUS218189</name>
</gene>
<evidence type="ECO:0000256" key="3">
    <source>
        <dbReference type="ARBA" id="ARBA00022679"/>
    </source>
</evidence>
<accession>A0A6N2LGY8</accession>
<dbReference type="EMBL" id="CAADRP010001529">
    <property type="protein sequence ID" value="VFU39367.1"/>
    <property type="molecule type" value="Genomic_DNA"/>
</dbReference>
<dbReference type="AlphaFoldDB" id="A0A6N2LGY8"/>
<dbReference type="Gene3D" id="1.25.40.120">
    <property type="entry name" value="Protein prenylyltransferase"/>
    <property type="match status" value="1"/>
</dbReference>
<dbReference type="Pfam" id="PF01239">
    <property type="entry name" value="PPTA"/>
    <property type="match status" value="2"/>
</dbReference>
<evidence type="ECO:0000256" key="6">
    <source>
        <dbReference type="RuleBase" id="RU367120"/>
    </source>
</evidence>
<dbReference type="SUPFAM" id="SSF48439">
    <property type="entry name" value="Protein prenylyltransferase"/>
    <property type="match status" value="1"/>
</dbReference>
<dbReference type="PROSITE" id="PS51147">
    <property type="entry name" value="PFTA"/>
    <property type="match status" value="2"/>
</dbReference>
<proteinExistence type="inferred from homology"/>
<comment type="function">
    <text evidence="6">Catalyzes the transfer of a geranyl-geranyl moiety from geranyl-geranyl pyrophosphate to cysteines occuring in specific C-terminal amino acid sequences.</text>
</comment>
<comment type="catalytic activity">
    <reaction evidence="5 6">
        <text>geranylgeranyl diphosphate + L-cysteinyl-[protein] = S-geranylgeranyl-L-cysteinyl-[protein] + diphosphate</text>
        <dbReference type="Rhea" id="RHEA:21240"/>
        <dbReference type="Rhea" id="RHEA-COMP:10131"/>
        <dbReference type="Rhea" id="RHEA-COMP:11537"/>
        <dbReference type="ChEBI" id="CHEBI:29950"/>
        <dbReference type="ChEBI" id="CHEBI:33019"/>
        <dbReference type="ChEBI" id="CHEBI:57533"/>
        <dbReference type="ChEBI" id="CHEBI:86021"/>
        <dbReference type="EC" id="2.5.1.60"/>
    </reaction>
</comment>
<dbReference type="EC" id="2.5.1.60" evidence="6"/>
<reference evidence="7" key="1">
    <citation type="submission" date="2019-03" db="EMBL/GenBank/DDBJ databases">
        <authorList>
            <person name="Mank J."/>
            <person name="Almeida P."/>
        </authorList>
    </citation>
    <scope>NUCLEOTIDE SEQUENCE</scope>
    <source>
        <strain evidence="7">78183</strain>
    </source>
</reference>
<dbReference type="PANTHER" id="PTHR11129">
    <property type="entry name" value="PROTEIN FARNESYLTRANSFERASE ALPHA SUBUNIT/RAB GERANYLGERANYL TRANSFERASE ALPHA SUBUNIT"/>
    <property type="match status" value="1"/>
</dbReference>
<evidence type="ECO:0000256" key="1">
    <source>
        <dbReference type="ARBA" id="ARBA00006734"/>
    </source>
</evidence>
<dbReference type="GO" id="GO:0004663">
    <property type="term" value="F:Rab geranylgeranyltransferase activity"/>
    <property type="evidence" value="ECO:0007669"/>
    <property type="project" value="UniProtKB-UniRule"/>
</dbReference>
<evidence type="ECO:0000256" key="4">
    <source>
        <dbReference type="ARBA" id="ARBA00022737"/>
    </source>
</evidence>
<evidence type="ECO:0000256" key="2">
    <source>
        <dbReference type="ARBA" id="ARBA00022602"/>
    </source>
</evidence>
<keyword evidence="4" id="KW-0677">Repeat</keyword>
<sequence length="256" mass="29208">MVMLRSRFHCPLSFFSDSHTFCSLGVLKIPREKVFIFGQFVTITSVRQGNLKVKFTEQKLVRLAKQSSFRLSNFLKMISFPASSSLPATISVTILHSFILITESCARLLAVEDVTKYFNAPQPHTCKAVRFPKDDADGAKLIKLPQKSDEDELNHTQDLIDKNISNYSAWHNRSVLVSNLMKKKVQAFSQKDEVLIREYELVRDAVFTDEDDQSGWFYHLWLLDQTVKAESPLLTSSWPAHGSDITLSGDRYLDLV</sequence>
<keyword evidence="2 6" id="KW-0637">Prenyltransferase</keyword>
<name>A0A6N2LGY8_SALVM</name>
<dbReference type="InterPro" id="IPR002088">
    <property type="entry name" value="Prenyl_trans_a"/>
</dbReference>